<feature type="compositionally biased region" description="Basic and acidic residues" evidence="1">
    <location>
        <begin position="190"/>
        <end position="209"/>
    </location>
</feature>
<dbReference type="InterPro" id="IPR026093">
    <property type="entry name" value="MGARP"/>
</dbReference>
<accession>G3TW02</accession>
<proteinExistence type="predicted"/>
<reference evidence="3" key="2">
    <citation type="submission" date="2025-08" db="UniProtKB">
        <authorList>
            <consortium name="Ensembl"/>
        </authorList>
    </citation>
    <scope>IDENTIFICATION</scope>
    <source>
        <strain evidence="3">Isolate ISIS603380</strain>
    </source>
</reference>
<dbReference type="GO" id="GO:0005741">
    <property type="term" value="C:mitochondrial outer membrane"/>
    <property type="evidence" value="ECO:0007669"/>
    <property type="project" value="TreeGrafter"/>
</dbReference>
<dbReference type="OMA" id="YAYKTIT"/>
<dbReference type="Proteomes" id="UP000007646">
    <property type="component" value="Unassembled WGS sequence"/>
</dbReference>
<dbReference type="FunCoup" id="G3TW02">
    <property type="interactions" value="6"/>
</dbReference>
<dbReference type="PANTHER" id="PTHR22910:SF6">
    <property type="entry name" value="PROTEIN MGARP"/>
    <property type="match status" value="1"/>
</dbReference>
<reference evidence="3" key="3">
    <citation type="submission" date="2025-09" db="UniProtKB">
        <authorList>
            <consortium name="Ensembl"/>
        </authorList>
    </citation>
    <scope>IDENTIFICATION</scope>
    <source>
        <strain evidence="3">Isolate ISIS603380</strain>
    </source>
</reference>
<evidence type="ECO:0000259" key="2">
    <source>
        <dbReference type="Pfam" id="PF14962"/>
    </source>
</evidence>
<dbReference type="HOGENOM" id="CLU_088276_0_0_1"/>
<dbReference type="eggNOG" id="ENOG502S6ZU">
    <property type="taxonomic scope" value="Eukaryota"/>
</dbReference>
<name>G3TW02_LOXAF</name>
<dbReference type="InParanoid" id="G3TW02"/>
<dbReference type="STRING" id="9785.ENSLAFP00000019760"/>
<dbReference type="InterPro" id="IPR032773">
    <property type="entry name" value="MGARP_N"/>
</dbReference>
<feature type="region of interest" description="Disordered" evidence="1">
    <location>
        <begin position="187"/>
        <end position="236"/>
    </location>
</feature>
<feature type="domain" description="Protein MGARP N-terminal" evidence="2">
    <location>
        <begin position="1"/>
        <end position="191"/>
    </location>
</feature>
<dbReference type="GeneTree" id="ENSGT00440000037338"/>
<organism evidence="3 4">
    <name type="scientific">Loxodonta africana</name>
    <name type="common">African elephant</name>
    <dbReference type="NCBI Taxonomy" id="9785"/>
    <lineage>
        <taxon>Eukaryota</taxon>
        <taxon>Metazoa</taxon>
        <taxon>Chordata</taxon>
        <taxon>Craniata</taxon>
        <taxon>Vertebrata</taxon>
        <taxon>Euteleostomi</taxon>
        <taxon>Mammalia</taxon>
        <taxon>Eutheria</taxon>
        <taxon>Afrotheria</taxon>
        <taxon>Proboscidea</taxon>
        <taxon>Elephantidae</taxon>
        <taxon>Loxodonta</taxon>
    </lineage>
</organism>
<dbReference type="AlphaFoldDB" id="G3TW02"/>
<dbReference type="Pfam" id="PF14962">
    <property type="entry name" value="AIF-MLS"/>
    <property type="match status" value="1"/>
</dbReference>
<reference evidence="3 4" key="1">
    <citation type="submission" date="2009-06" db="EMBL/GenBank/DDBJ databases">
        <title>The Genome Sequence of Loxodonta africana (African elephant).</title>
        <authorList>
            <person name="Di Palma F."/>
            <person name="Heiman D."/>
            <person name="Young S."/>
            <person name="Johnson J."/>
            <person name="Lander E.S."/>
            <person name="Lindblad-Toh K."/>
        </authorList>
    </citation>
    <scope>NUCLEOTIDE SEQUENCE [LARGE SCALE GENOMIC DNA]</scope>
    <source>
        <strain evidence="3 4">Isolate ISIS603380</strain>
    </source>
</reference>
<feature type="compositionally biased region" description="Polar residues" evidence="1">
    <location>
        <begin position="215"/>
        <end position="224"/>
    </location>
</feature>
<protein>
    <recommendedName>
        <fullName evidence="2">Protein MGARP N-terminal domain-containing protein</fullName>
    </recommendedName>
</protein>
<evidence type="ECO:0000256" key="1">
    <source>
        <dbReference type="SAM" id="MobiDB-lite"/>
    </source>
</evidence>
<dbReference type="GO" id="GO:0008089">
    <property type="term" value="P:anterograde axonal transport"/>
    <property type="evidence" value="ECO:0007669"/>
    <property type="project" value="InterPro"/>
</dbReference>
<evidence type="ECO:0000313" key="4">
    <source>
        <dbReference type="Proteomes" id="UP000007646"/>
    </source>
</evidence>
<dbReference type="GO" id="GO:1904115">
    <property type="term" value="C:axon cytoplasm"/>
    <property type="evidence" value="ECO:0007669"/>
    <property type="project" value="GOC"/>
</dbReference>
<dbReference type="PANTHER" id="PTHR22910">
    <property type="entry name" value="PROTEIN MGARP"/>
    <property type="match status" value="1"/>
</dbReference>
<keyword evidence="4" id="KW-1185">Reference proteome</keyword>
<sequence>MYLRRVVSKTLALPLRAPPGSTPFRKDASLHRLSSNKLPGSSGSNLMYYLVVGVTVSAGGYYTYKAVRSEQARHTEHTTNLKENNKAELYSLQGEEENAVEAERASAEAPEVSVVEAEVVGTEEVPSATDAVIEEDLACPEGGNAALVGKAAVGAETGLEGTDAPTGETTKVDAEATQGVTEAAPYEAVAHSHDEAIAEKESSDEHTEREEDTSAVESESSAGDVSQEEASAGSEA</sequence>
<evidence type="ECO:0000313" key="3">
    <source>
        <dbReference type="Ensembl" id="ENSLAFP00000019760.1"/>
    </source>
</evidence>
<dbReference type="Ensembl" id="ENSLAFT00000031395.1">
    <property type="protein sequence ID" value="ENSLAFP00000019760.1"/>
    <property type="gene ID" value="ENSLAFG00000026471.1"/>
</dbReference>